<dbReference type="RefSeq" id="XP_009545910.1">
    <property type="nucleotide sequence ID" value="XM_009547615.1"/>
</dbReference>
<protein>
    <submittedName>
        <fullName evidence="1">Uncharacterized protein</fullName>
    </submittedName>
</protein>
<reference evidence="1 2" key="1">
    <citation type="journal article" date="2012" name="New Phytol.">
        <title>Insight into trade-off between wood decay and parasitism from the genome of a fungal forest pathogen.</title>
        <authorList>
            <person name="Olson A."/>
            <person name="Aerts A."/>
            <person name="Asiegbu F."/>
            <person name="Belbahri L."/>
            <person name="Bouzid O."/>
            <person name="Broberg A."/>
            <person name="Canback B."/>
            <person name="Coutinho P.M."/>
            <person name="Cullen D."/>
            <person name="Dalman K."/>
            <person name="Deflorio G."/>
            <person name="van Diepen L.T."/>
            <person name="Dunand C."/>
            <person name="Duplessis S."/>
            <person name="Durling M."/>
            <person name="Gonthier P."/>
            <person name="Grimwood J."/>
            <person name="Fossdal C.G."/>
            <person name="Hansson D."/>
            <person name="Henrissat B."/>
            <person name="Hietala A."/>
            <person name="Himmelstrand K."/>
            <person name="Hoffmeister D."/>
            <person name="Hogberg N."/>
            <person name="James T.Y."/>
            <person name="Karlsson M."/>
            <person name="Kohler A."/>
            <person name="Kues U."/>
            <person name="Lee Y.H."/>
            <person name="Lin Y.C."/>
            <person name="Lind M."/>
            <person name="Lindquist E."/>
            <person name="Lombard V."/>
            <person name="Lucas S."/>
            <person name="Lunden K."/>
            <person name="Morin E."/>
            <person name="Murat C."/>
            <person name="Park J."/>
            <person name="Raffaello T."/>
            <person name="Rouze P."/>
            <person name="Salamov A."/>
            <person name="Schmutz J."/>
            <person name="Solheim H."/>
            <person name="Stahlberg J."/>
            <person name="Velez H."/>
            <person name="de Vries R.P."/>
            <person name="Wiebenga A."/>
            <person name="Woodward S."/>
            <person name="Yakovlev I."/>
            <person name="Garbelotto M."/>
            <person name="Martin F."/>
            <person name="Grigoriev I.V."/>
            <person name="Stenlid J."/>
        </authorList>
    </citation>
    <scope>NUCLEOTIDE SEQUENCE [LARGE SCALE GENOMIC DNA]</scope>
    <source>
        <strain evidence="1 2">TC 32-1</strain>
    </source>
</reference>
<dbReference type="Proteomes" id="UP000030671">
    <property type="component" value="Unassembled WGS sequence"/>
</dbReference>
<organism evidence="1 2">
    <name type="scientific">Heterobasidion irregulare (strain TC 32-1)</name>
    <dbReference type="NCBI Taxonomy" id="747525"/>
    <lineage>
        <taxon>Eukaryota</taxon>
        <taxon>Fungi</taxon>
        <taxon>Dikarya</taxon>
        <taxon>Basidiomycota</taxon>
        <taxon>Agaricomycotina</taxon>
        <taxon>Agaricomycetes</taxon>
        <taxon>Russulales</taxon>
        <taxon>Bondarzewiaceae</taxon>
        <taxon>Heterobasidion</taxon>
        <taxon>Heterobasidion annosum species complex</taxon>
    </lineage>
</organism>
<dbReference type="KEGG" id="hir:HETIRDRAFT_451078"/>
<dbReference type="OrthoDB" id="3365839at2759"/>
<evidence type="ECO:0000313" key="1">
    <source>
        <dbReference type="EMBL" id="ETW81236.1"/>
    </source>
</evidence>
<name>W4K844_HETIT</name>
<accession>W4K844</accession>
<keyword evidence="2" id="KW-1185">Reference proteome</keyword>
<dbReference type="AlphaFoldDB" id="W4K844"/>
<dbReference type="HOGENOM" id="CLU_2184305_0_0_1"/>
<evidence type="ECO:0000313" key="2">
    <source>
        <dbReference type="Proteomes" id="UP000030671"/>
    </source>
</evidence>
<sequence>MCGAAAPLEDPIHPSSWLPLVLVIHLYTRSLVKVGDDGFYSSADPLSNQRALYLSPRLRILYNIPFAIPFDVRVAILREFVDNDKRNLVEAGIDSGDVFKEPSQLPNGL</sequence>
<dbReference type="GeneID" id="20676108"/>
<gene>
    <name evidence="1" type="ORF">HETIRDRAFT_451078</name>
</gene>
<dbReference type="InParanoid" id="W4K844"/>
<dbReference type="EMBL" id="KI925458">
    <property type="protein sequence ID" value="ETW81236.1"/>
    <property type="molecule type" value="Genomic_DNA"/>
</dbReference>
<proteinExistence type="predicted"/>